<dbReference type="Gramene" id="Pp3c7_25968V3.1">
    <property type="protein sequence ID" value="PAC:32924754.CDS.1"/>
    <property type="gene ID" value="Pp3c7_25968"/>
</dbReference>
<reference evidence="1 3" key="1">
    <citation type="journal article" date="2008" name="Science">
        <title>The Physcomitrella genome reveals evolutionary insights into the conquest of land by plants.</title>
        <authorList>
            <person name="Rensing S."/>
            <person name="Lang D."/>
            <person name="Zimmer A."/>
            <person name="Terry A."/>
            <person name="Salamov A."/>
            <person name="Shapiro H."/>
            <person name="Nishiyama T."/>
            <person name="Perroud P.-F."/>
            <person name="Lindquist E."/>
            <person name="Kamisugi Y."/>
            <person name="Tanahashi T."/>
            <person name="Sakakibara K."/>
            <person name="Fujita T."/>
            <person name="Oishi K."/>
            <person name="Shin-I T."/>
            <person name="Kuroki Y."/>
            <person name="Toyoda A."/>
            <person name="Suzuki Y."/>
            <person name="Hashimoto A."/>
            <person name="Yamaguchi K."/>
            <person name="Sugano A."/>
            <person name="Kohara Y."/>
            <person name="Fujiyama A."/>
            <person name="Anterola A."/>
            <person name="Aoki S."/>
            <person name="Ashton N."/>
            <person name="Barbazuk W.B."/>
            <person name="Barker E."/>
            <person name="Bennetzen J."/>
            <person name="Bezanilla M."/>
            <person name="Blankenship R."/>
            <person name="Cho S.H."/>
            <person name="Dutcher S."/>
            <person name="Estelle M."/>
            <person name="Fawcett J.A."/>
            <person name="Gundlach H."/>
            <person name="Hanada K."/>
            <person name="Heyl A."/>
            <person name="Hicks K.A."/>
            <person name="Hugh J."/>
            <person name="Lohr M."/>
            <person name="Mayer K."/>
            <person name="Melkozernov A."/>
            <person name="Murata T."/>
            <person name="Nelson D."/>
            <person name="Pils B."/>
            <person name="Prigge M."/>
            <person name="Reiss B."/>
            <person name="Renner T."/>
            <person name="Rombauts S."/>
            <person name="Rushton P."/>
            <person name="Sanderfoot A."/>
            <person name="Schween G."/>
            <person name="Shiu S.-H."/>
            <person name="Stueber K."/>
            <person name="Theodoulou F.L."/>
            <person name="Tu H."/>
            <person name="Van de Peer Y."/>
            <person name="Verrier P.J."/>
            <person name="Waters E."/>
            <person name="Wood A."/>
            <person name="Yang L."/>
            <person name="Cove D."/>
            <person name="Cuming A."/>
            <person name="Hasebe M."/>
            <person name="Lucas S."/>
            <person name="Mishler D.B."/>
            <person name="Reski R."/>
            <person name="Grigoriev I."/>
            <person name="Quatrano R.S."/>
            <person name="Boore J.L."/>
        </authorList>
    </citation>
    <scope>NUCLEOTIDE SEQUENCE [LARGE SCALE GENOMIC DNA]</scope>
    <source>
        <strain evidence="2 3">cv. Gransden 2004</strain>
    </source>
</reference>
<organism evidence="1">
    <name type="scientific">Physcomitrium patens</name>
    <name type="common">Spreading-leaved earth moss</name>
    <name type="synonym">Physcomitrella patens</name>
    <dbReference type="NCBI Taxonomy" id="3218"/>
    <lineage>
        <taxon>Eukaryota</taxon>
        <taxon>Viridiplantae</taxon>
        <taxon>Streptophyta</taxon>
        <taxon>Embryophyta</taxon>
        <taxon>Bryophyta</taxon>
        <taxon>Bryophytina</taxon>
        <taxon>Bryopsida</taxon>
        <taxon>Funariidae</taxon>
        <taxon>Funariales</taxon>
        <taxon>Funariaceae</taxon>
        <taxon>Physcomitrium</taxon>
    </lineage>
</organism>
<name>A0A2K1KD52_PHYPA</name>
<evidence type="ECO:0000313" key="3">
    <source>
        <dbReference type="Proteomes" id="UP000006727"/>
    </source>
</evidence>
<evidence type="ECO:0000313" key="1">
    <source>
        <dbReference type="EMBL" id="PNR51701.1"/>
    </source>
</evidence>
<reference evidence="1 3" key="2">
    <citation type="journal article" date="2018" name="Plant J.">
        <title>The Physcomitrella patens chromosome-scale assembly reveals moss genome structure and evolution.</title>
        <authorList>
            <person name="Lang D."/>
            <person name="Ullrich K.K."/>
            <person name="Murat F."/>
            <person name="Fuchs J."/>
            <person name="Jenkins J."/>
            <person name="Haas F.B."/>
            <person name="Piednoel M."/>
            <person name="Gundlach H."/>
            <person name="Van Bel M."/>
            <person name="Meyberg R."/>
            <person name="Vives C."/>
            <person name="Morata J."/>
            <person name="Symeonidi A."/>
            <person name="Hiss M."/>
            <person name="Muchero W."/>
            <person name="Kamisugi Y."/>
            <person name="Saleh O."/>
            <person name="Blanc G."/>
            <person name="Decker E.L."/>
            <person name="van Gessel N."/>
            <person name="Grimwood J."/>
            <person name="Hayes R.D."/>
            <person name="Graham S.W."/>
            <person name="Gunter L.E."/>
            <person name="McDaniel S.F."/>
            <person name="Hoernstein S.N.W."/>
            <person name="Larsson A."/>
            <person name="Li F.W."/>
            <person name="Perroud P.F."/>
            <person name="Phillips J."/>
            <person name="Ranjan P."/>
            <person name="Rokshar D.S."/>
            <person name="Rothfels C.J."/>
            <person name="Schneider L."/>
            <person name="Shu S."/>
            <person name="Stevenson D.W."/>
            <person name="Thummler F."/>
            <person name="Tillich M."/>
            <person name="Villarreal Aguilar J.C."/>
            <person name="Widiez T."/>
            <person name="Wong G.K."/>
            <person name="Wymore A."/>
            <person name="Zhang Y."/>
            <person name="Zimmer A.D."/>
            <person name="Quatrano R.S."/>
            <person name="Mayer K.F.X."/>
            <person name="Goodstein D."/>
            <person name="Casacuberta J.M."/>
            <person name="Vandepoele K."/>
            <person name="Reski R."/>
            <person name="Cuming A.C."/>
            <person name="Tuskan G.A."/>
            <person name="Maumus F."/>
            <person name="Salse J."/>
            <person name="Schmutz J."/>
            <person name="Rensing S.A."/>
        </authorList>
    </citation>
    <scope>NUCLEOTIDE SEQUENCE [LARGE SCALE GENOMIC DNA]</scope>
    <source>
        <strain evidence="2 3">cv. Gransden 2004</strain>
    </source>
</reference>
<gene>
    <name evidence="1" type="ORF">PHYPA_010889</name>
</gene>
<dbReference type="InParanoid" id="A0A2K1KD52"/>
<keyword evidence="3" id="KW-1185">Reference proteome</keyword>
<sequence length="80" mass="9397">MRMHGNTFPRRCCKPLSRWIRRVDHVDTYPQSSRENVCVDYKPSAFQHTHTHKPLNRLELSRCFGAQVVGFRQLSVGGWI</sequence>
<dbReference type="EnsemblPlants" id="Pp3c7_25968V3.1">
    <property type="protein sequence ID" value="PAC:32924754.CDS.1"/>
    <property type="gene ID" value="Pp3c7_25968"/>
</dbReference>
<dbReference type="AlphaFoldDB" id="A0A2K1KD52"/>
<reference evidence="2" key="3">
    <citation type="submission" date="2020-12" db="UniProtKB">
        <authorList>
            <consortium name="EnsemblPlants"/>
        </authorList>
    </citation>
    <scope>IDENTIFICATION</scope>
</reference>
<dbReference type="EMBL" id="ABEU02000007">
    <property type="protein sequence ID" value="PNR51701.1"/>
    <property type="molecule type" value="Genomic_DNA"/>
</dbReference>
<protein>
    <submittedName>
        <fullName evidence="1 2">Uncharacterized protein</fullName>
    </submittedName>
</protein>
<evidence type="ECO:0000313" key="2">
    <source>
        <dbReference type="EnsemblPlants" id="PAC:32924754.CDS.1"/>
    </source>
</evidence>
<accession>A0A2K1KD52</accession>
<dbReference type="Proteomes" id="UP000006727">
    <property type="component" value="Chromosome 7"/>
</dbReference>
<proteinExistence type="predicted"/>